<dbReference type="PANTHER" id="PTHR43547:SF2">
    <property type="entry name" value="HYBRID SIGNAL TRANSDUCTION HISTIDINE KINASE C"/>
    <property type="match status" value="1"/>
</dbReference>
<dbReference type="InterPro" id="IPR003594">
    <property type="entry name" value="HATPase_dom"/>
</dbReference>
<evidence type="ECO:0000256" key="4">
    <source>
        <dbReference type="SAM" id="Phobius"/>
    </source>
</evidence>
<protein>
    <recommendedName>
        <fullName evidence="2">histidine kinase</fullName>
        <ecNumber evidence="2">2.7.13.3</ecNumber>
    </recommendedName>
</protein>
<gene>
    <name evidence="6" type="ORF">dnm_020820</name>
</gene>
<dbReference type="InterPro" id="IPR003661">
    <property type="entry name" value="HisK_dim/P_dom"/>
</dbReference>
<dbReference type="Proteomes" id="UP000663722">
    <property type="component" value="Chromosome"/>
</dbReference>
<dbReference type="InterPro" id="IPR036097">
    <property type="entry name" value="HisK_dim/P_sf"/>
</dbReference>
<keyword evidence="6" id="KW-0808">Transferase</keyword>
<evidence type="ECO:0000259" key="5">
    <source>
        <dbReference type="PROSITE" id="PS50109"/>
    </source>
</evidence>
<dbReference type="SUPFAM" id="SSF55874">
    <property type="entry name" value="ATPase domain of HSP90 chaperone/DNA topoisomerase II/histidine kinase"/>
    <property type="match status" value="1"/>
</dbReference>
<name>A0A975BJ46_9BACT</name>
<feature type="transmembrane region" description="Helical" evidence="4">
    <location>
        <begin position="59"/>
        <end position="82"/>
    </location>
</feature>
<keyword evidence="3" id="KW-0597">Phosphoprotein</keyword>
<dbReference type="InterPro" id="IPR005467">
    <property type="entry name" value="His_kinase_dom"/>
</dbReference>
<evidence type="ECO:0000313" key="6">
    <source>
        <dbReference type="EMBL" id="QTA86064.1"/>
    </source>
</evidence>
<sequence length="321" mass="37218">MNRSKWFFHPVFVFIFSILALGLSLFLYIYWYMEVSTGLEAVVRKFNIAPDQVLESETWVVIMVLSILVGIILAGIFTIFVYHQKTLQLYRLQHNFINNFTHELKTPVTSLKLYLETFLKYELPREEQSKYIHYMIQDARRLSDNINRILNLARIESKSYNGDFIVADLVKIAKQFYAGNSHLFQNCEISILNASGESFLYPVNTSLFEMLLINLLTNAIKYNKSELPRITIRFERQKRQLFIHFEDNGIGIEKSHIKKIFRKFYQVGRADDMSAKGSGLGLYLVQSIARIHKGKVVAKSNGIGKGTVFTLILPLYESVRC</sequence>
<dbReference type="PANTHER" id="PTHR43547">
    <property type="entry name" value="TWO-COMPONENT HISTIDINE KINASE"/>
    <property type="match status" value="1"/>
</dbReference>
<dbReference type="SMART" id="SM00387">
    <property type="entry name" value="HATPase_c"/>
    <property type="match status" value="1"/>
</dbReference>
<dbReference type="Gene3D" id="3.30.565.10">
    <property type="entry name" value="Histidine kinase-like ATPase, C-terminal domain"/>
    <property type="match status" value="1"/>
</dbReference>
<dbReference type="EC" id="2.7.13.3" evidence="2"/>
<dbReference type="Pfam" id="PF02518">
    <property type="entry name" value="HATPase_c"/>
    <property type="match status" value="1"/>
</dbReference>
<dbReference type="Pfam" id="PF00512">
    <property type="entry name" value="HisKA"/>
    <property type="match status" value="1"/>
</dbReference>
<feature type="domain" description="Histidine kinase" evidence="5">
    <location>
        <begin position="99"/>
        <end position="317"/>
    </location>
</feature>
<dbReference type="SMART" id="SM00388">
    <property type="entry name" value="HisKA"/>
    <property type="match status" value="1"/>
</dbReference>
<keyword evidence="4" id="KW-0472">Membrane</keyword>
<dbReference type="SUPFAM" id="SSF47384">
    <property type="entry name" value="Homodimeric domain of signal transducing histidine kinase"/>
    <property type="match status" value="1"/>
</dbReference>
<accession>A0A975BJ46</accession>
<dbReference type="InterPro" id="IPR036890">
    <property type="entry name" value="HATPase_C_sf"/>
</dbReference>
<comment type="catalytic activity">
    <reaction evidence="1">
        <text>ATP + protein L-histidine = ADP + protein N-phospho-L-histidine.</text>
        <dbReference type="EC" id="2.7.13.3"/>
    </reaction>
</comment>
<dbReference type="GO" id="GO:0000155">
    <property type="term" value="F:phosphorelay sensor kinase activity"/>
    <property type="evidence" value="ECO:0007669"/>
    <property type="project" value="InterPro"/>
</dbReference>
<dbReference type="AlphaFoldDB" id="A0A975BJ46"/>
<evidence type="ECO:0000256" key="1">
    <source>
        <dbReference type="ARBA" id="ARBA00000085"/>
    </source>
</evidence>
<organism evidence="6 7">
    <name type="scientific">Desulfonema magnum</name>
    <dbReference type="NCBI Taxonomy" id="45655"/>
    <lineage>
        <taxon>Bacteria</taxon>
        <taxon>Pseudomonadati</taxon>
        <taxon>Thermodesulfobacteriota</taxon>
        <taxon>Desulfobacteria</taxon>
        <taxon>Desulfobacterales</taxon>
        <taxon>Desulfococcaceae</taxon>
        <taxon>Desulfonema</taxon>
    </lineage>
</organism>
<evidence type="ECO:0000256" key="2">
    <source>
        <dbReference type="ARBA" id="ARBA00012438"/>
    </source>
</evidence>
<dbReference type="InterPro" id="IPR004358">
    <property type="entry name" value="Sig_transdc_His_kin-like_C"/>
</dbReference>
<keyword evidence="7" id="KW-1185">Reference proteome</keyword>
<dbReference type="PROSITE" id="PS50109">
    <property type="entry name" value="HIS_KIN"/>
    <property type="match status" value="1"/>
</dbReference>
<dbReference type="CDD" id="cd00082">
    <property type="entry name" value="HisKA"/>
    <property type="match status" value="1"/>
</dbReference>
<dbReference type="KEGG" id="dmm:dnm_020820"/>
<keyword evidence="4" id="KW-1133">Transmembrane helix</keyword>
<keyword evidence="4" id="KW-0812">Transmembrane</keyword>
<reference evidence="6" key="1">
    <citation type="journal article" date="2021" name="Microb. Physiol.">
        <title>Proteogenomic Insights into the Physiology of Marine, Sulfate-Reducing, Filamentous Desulfonema limicola and Desulfonema magnum.</title>
        <authorList>
            <person name="Schnaars V."/>
            <person name="Wohlbrand L."/>
            <person name="Scheve S."/>
            <person name="Hinrichs C."/>
            <person name="Reinhardt R."/>
            <person name="Rabus R."/>
        </authorList>
    </citation>
    <scope>NUCLEOTIDE SEQUENCE</scope>
    <source>
        <strain evidence="6">4be13</strain>
    </source>
</reference>
<keyword evidence="6" id="KW-0418">Kinase</keyword>
<dbReference type="EMBL" id="CP061800">
    <property type="protein sequence ID" value="QTA86064.1"/>
    <property type="molecule type" value="Genomic_DNA"/>
</dbReference>
<feature type="transmembrane region" description="Helical" evidence="4">
    <location>
        <begin position="7"/>
        <end position="31"/>
    </location>
</feature>
<dbReference type="RefSeq" id="WP_207681859.1">
    <property type="nucleotide sequence ID" value="NZ_CP061800.1"/>
</dbReference>
<proteinExistence type="predicted"/>
<evidence type="ECO:0000313" key="7">
    <source>
        <dbReference type="Proteomes" id="UP000663722"/>
    </source>
</evidence>
<evidence type="ECO:0000256" key="3">
    <source>
        <dbReference type="ARBA" id="ARBA00022553"/>
    </source>
</evidence>
<dbReference type="PRINTS" id="PR00344">
    <property type="entry name" value="BCTRLSENSOR"/>
</dbReference>
<dbReference type="Gene3D" id="1.10.287.130">
    <property type="match status" value="1"/>
</dbReference>